<dbReference type="InterPro" id="IPR011990">
    <property type="entry name" value="TPR-like_helical_dom_sf"/>
</dbReference>
<keyword evidence="3" id="KW-0949">S-adenosyl-L-methionine</keyword>
<dbReference type="EMBL" id="CP018800">
    <property type="protein sequence ID" value="ATX82706.1"/>
    <property type="molecule type" value="Genomic_DNA"/>
</dbReference>
<evidence type="ECO:0000256" key="2">
    <source>
        <dbReference type="ARBA" id="ARBA00022679"/>
    </source>
</evidence>
<reference evidence="6 7" key="1">
    <citation type="submission" date="2016-12" db="EMBL/GenBank/DDBJ databases">
        <title>Isolation and genomic insights into novel planktonic Zetaproteobacteria from stratified waters of the Chesapeake Bay.</title>
        <authorList>
            <person name="McAllister S.M."/>
            <person name="Kato S."/>
            <person name="Chan C.S."/>
            <person name="Chiu B.K."/>
            <person name="Field E.K."/>
        </authorList>
    </citation>
    <scope>NUCLEOTIDE SEQUENCE [LARGE SCALE GENOMIC DNA]</scope>
    <source>
        <strain evidence="6 7">CP-8</strain>
    </source>
</reference>
<dbReference type="InterPro" id="IPR000780">
    <property type="entry name" value="CheR_MeTrfase"/>
</dbReference>
<keyword evidence="1 6" id="KW-0489">Methyltransferase</keyword>
<dbReference type="Pfam" id="PF01739">
    <property type="entry name" value="CheR"/>
    <property type="match status" value="1"/>
</dbReference>
<dbReference type="InterPro" id="IPR019734">
    <property type="entry name" value="TPR_rpt"/>
</dbReference>
<dbReference type="GO" id="GO:0008757">
    <property type="term" value="F:S-adenosylmethionine-dependent methyltransferase activity"/>
    <property type="evidence" value="ECO:0007669"/>
    <property type="project" value="InterPro"/>
</dbReference>
<accession>A0A2K8LEK6</accession>
<dbReference type="PROSITE" id="PS50005">
    <property type="entry name" value="TPR"/>
    <property type="match status" value="1"/>
</dbReference>
<dbReference type="SUPFAM" id="SSF48452">
    <property type="entry name" value="TPR-like"/>
    <property type="match status" value="1"/>
</dbReference>
<evidence type="ECO:0000259" key="5">
    <source>
        <dbReference type="PROSITE" id="PS50123"/>
    </source>
</evidence>
<dbReference type="Gene3D" id="3.40.50.150">
    <property type="entry name" value="Vaccinia Virus protein VP39"/>
    <property type="match status" value="1"/>
</dbReference>
<dbReference type="SMART" id="SM00138">
    <property type="entry name" value="MeTrc"/>
    <property type="match status" value="1"/>
</dbReference>
<gene>
    <name evidence="6" type="ORF">Ga0123462_1863</name>
</gene>
<dbReference type="InterPro" id="IPR022642">
    <property type="entry name" value="CheR_C"/>
</dbReference>
<dbReference type="AlphaFoldDB" id="A0A2K8LEK6"/>
<evidence type="ECO:0000256" key="1">
    <source>
        <dbReference type="ARBA" id="ARBA00022603"/>
    </source>
</evidence>
<dbReference type="InterPro" id="IPR029063">
    <property type="entry name" value="SAM-dependent_MTases_sf"/>
</dbReference>
<proteinExistence type="predicted"/>
<dbReference type="RefSeq" id="WP_100266023.1">
    <property type="nucleotide sequence ID" value="NZ_CP018800.1"/>
</dbReference>
<dbReference type="OrthoDB" id="9816309at2"/>
<dbReference type="Proteomes" id="UP000231637">
    <property type="component" value="Chromosome"/>
</dbReference>
<evidence type="ECO:0000256" key="4">
    <source>
        <dbReference type="PROSITE-ProRule" id="PRU00339"/>
    </source>
</evidence>
<dbReference type="PANTHER" id="PTHR24422">
    <property type="entry name" value="CHEMOTAXIS PROTEIN METHYLTRANSFERASE"/>
    <property type="match status" value="1"/>
</dbReference>
<protein>
    <submittedName>
        <fullName evidence="6">MCP methyltransferase, CheR-type</fullName>
    </submittedName>
</protein>
<dbReference type="SMART" id="SM00028">
    <property type="entry name" value="TPR"/>
    <property type="match status" value="1"/>
</dbReference>
<dbReference type="PROSITE" id="PS50293">
    <property type="entry name" value="TPR_REGION"/>
    <property type="match status" value="1"/>
</dbReference>
<keyword evidence="7" id="KW-1185">Reference proteome</keyword>
<dbReference type="Pfam" id="PF13181">
    <property type="entry name" value="TPR_8"/>
    <property type="match status" value="1"/>
</dbReference>
<dbReference type="KEGG" id="mfn:Ga0123462_1863"/>
<dbReference type="PRINTS" id="PR00996">
    <property type="entry name" value="CHERMTFRASE"/>
</dbReference>
<feature type="domain" description="CheR-type methyltransferase" evidence="5">
    <location>
        <begin position="1"/>
        <end position="241"/>
    </location>
</feature>
<feature type="repeat" description="TPR" evidence="4">
    <location>
        <begin position="358"/>
        <end position="391"/>
    </location>
</feature>
<dbReference type="GO" id="GO:0032259">
    <property type="term" value="P:methylation"/>
    <property type="evidence" value="ECO:0007669"/>
    <property type="project" value="UniProtKB-KW"/>
</dbReference>
<evidence type="ECO:0000313" key="6">
    <source>
        <dbReference type="EMBL" id="ATX82706.1"/>
    </source>
</evidence>
<name>A0A2K8LEK6_9PROT</name>
<evidence type="ECO:0000256" key="3">
    <source>
        <dbReference type="ARBA" id="ARBA00022691"/>
    </source>
</evidence>
<keyword evidence="4" id="KW-0802">TPR repeat</keyword>
<sequence length="429" mass="48456">MSAERIALMLQKAMGLDRASVGSGIILSAIRKRMRATGVTDEERFLALLQESADEMKAMIEEVVVPETWFFRNEAAFRLMVKHLSGKWRSAHPDRIHRLLSMPCSSGEEPYSMAMALLDAGFRADGFQIDAIDISNQNLEKARKAVYGKGSFRGGDLEFRRRYFNMTEAGYRLHSQVRSSVRFHQVNILDHSQVNRLGSYDIIFCRNLLIYFNQDDRDRTAGVLSKMLNQDGLLFVGHAETGLMWKQHFAAVSHSMAFAYRSLGRDESASPVSSEKARSRTGLAPKSTLPQLDSILSRSRKKTVKPIKVVSERNIDSVKVAQEKRPSLEEASRLADQGRLDEARQQCEGYLKTQSGSAQAWFLMGLILDTQGEKERAKDGFRKALYLDPNHYEALVHLALLLDQGGELKAAEQLRARMQRLKGRQRAQS</sequence>
<dbReference type="PANTHER" id="PTHR24422:SF19">
    <property type="entry name" value="CHEMOTAXIS PROTEIN METHYLTRANSFERASE"/>
    <property type="match status" value="1"/>
</dbReference>
<dbReference type="Gene3D" id="1.25.40.10">
    <property type="entry name" value="Tetratricopeptide repeat domain"/>
    <property type="match status" value="1"/>
</dbReference>
<dbReference type="PROSITE" id="PS50123">
    <property type="entry name" value="CHER"/>
    <property type="match status" value="1"/>
</dbReference>
<evidence type="ECO:0000313" key="7">
    <source>
        <dbReference type="Proteomes" id="UP000231637"/>
    </source>
</evidence>
<organism evidence="6 7">
    <name type="scientific">Mariprofundus ferrinatatus</name>
    <dbReference type="NCBI Taxonomy" id="1921087"/>
    <lineage>
        <taxon>Bacteria</taxon>
        <taxon>Pseudomonadati</taxon>
        <taxon>Pseudomonadota</taxon>
        <taxon>Candidatius Mariprofundia</taxon>
        <taxon>Mariprofundales</taxon>
        <taxon>Mariprofundaceae</taxon>
        <taxon>Mariprofundus</taxon>
    </lineage>
</organism>
<keyword evidence="2 6" id="KW-0808">Transferase</keyword>
<dbReference type="SUPFAM" id="SSF53335">
    <property type="entry name" value="S-adenosyl-L-methionine-dependent methyltransferases"/>
    <property type="match status" value="1"/>
</dbReference>
<dbReference type="InterPro" id="IPR050903">
    <property type="entry name" value="Bact_Chemotaxis_MeTrfase"/>
</dbReference>